<proteinExistence type="predicted"/>
<evidence type="ECO:0000313" key="4">
    <source>
        <dbReference type="Proteomes" id="UP001176961"/>
    </source>
</evidence>
<evidence type="ECO:0000313" key="3">
    <source>
        <dbReference type="EMBL" id="CAJ0598925.1"/>
    </source>
</evidence>
<dbReference type="InterPro" id="IPR008906">
    <property type="entry name" value="HATC_C_dom"/>
</dbReference>
<feature type="domain" description="HAT C-terminal dimerisation" evidence="2">
    <location>
        <begin position="26"/>
        <end position="72"/>
    </location>
</feature>
<dbReference type="SUPFAM" id="SSF53098">
    <property type="entry name" value="Ribonuclease H-like"/>
    <property type="match status" value="1"/>
</dbReference>
<sequence length="136" mass="15131">MKQDASFYQMLLANSDSLQIPVEVVQAIRCVLVVPVSNADPERSFSAANRLTKDERSNLATSTLDSLMTIQRDGPSILTVKIQQLAAQWLHPRPGLNLHPGRPSTFWKRRQSHERDKNSLASGDVNGLIAKHTETT</sequence>
<feature type="region of interest" description="Disordered" evidence="1">
    <location>
        <begin position="94"/>
        <end position="136"/>
    </location>
</feature>
<dbReference type="Pfam" id="PF05699">
    <property type="entry name" value="Dimer_Tnp_hAT"/>
    <property type="match status" value="1"/>
</dbReference>
<comment type="caution">
    <text evidence="3">The sequence shown here is derived from an EMBL/GenBank/DDBJ whole genome shotgun (WGS) entry which is preliminary data.</text>
</comment>
<evidence type="ECO:0000259" key="2">
    <source>
        <dbReference type="Pfam" id="PF05699"/>
    </source>
</evidence>
<organism evidence="3 4">
    <name type="scientific">Cylicocyclus nassatus</name>
    <name type="common">Nematode worm</name>
    <dbReference type="NCBI Taxonomy" id="53992"/>
    <lineage>
        <taxon>Eukaryota</taxon>
        <taxon>Metazoa</taxon>
        <taxon>Ecdysozoa</taxon>
        <taxon>Nematoda</taxon>
        <taxon>Chromadorea</taxon>
        <taxon>Rhabditida</taxon>
        <taxon>Rhabditina</taxon>
        <taxon>Rhabditomorpha</taxon>
        <taxon>Strongyloidea</taxon>
        <taxon>Strongylidae</taxon>
        <taxon>Cylicocyclus</taxon>
    </lineage>
</organism>
<dbReference type="InterPro" id="IPR012337">
    <property type="entry name" value="RNaseH-like_sf"/>
</dbReference>
<dbReference type="GO" id="GO:0046983">
    <property type="term" value="F:protein dimerization activity"/>
    <property type="evidence" value="ECO:0007669"/>
    <property type="project" value="InterPro"/>
</dbReference>
<accession>A0AA36M5V5</accession>
<reference evidence="3" key="1">
    <citation type="submission" date="2023-07" db="EMBL/GenBank/DDBJ databases">
        <authorList>
            <consortium name="CYATHOMIX"/>
        </authorList>
    </citation>
    <scope>NUCLEOTIDE SEQUENCE</scope>
    <source>
        <strain evidence="3">N/A</strain>
    </source>
</reference>
<dbReference type="AlphaFoldDB" id="A0AA36M5V5"/>
<gene>
    <name evidence="3" type="ORF">CYNAS_LOCUS10908</name>
</gene>
<evidence type="ECO:0000256" key="1">
    <source>
        <dbReference type="SAM" id="MobiDB-lite"/>
    </source>
</evidence>
<dbReference type="Proteomes" id="UP001176961">
    <property type="component" value="Unassembled WGS sequence"/>
</dbReference>
<name>A0AA36M5V5_CYLNA</name>
<protein>
    <recommendedName>
        <fullName evidence="2">HAT C-terminal dimerisation domain-containing protein</fullName>
    </recommendedName>
</protein>
<dbReference type="EMBL" id="CATQJL010000223">
    <property type="protein sequence ID" value="CAJ0598925.1"/>
    <property type="molecule type" value="Genomic_DNA"/>
</dbReference>
<keyword evidence="4" id="KW-1185">Reference proteome</keyword>